<protein>
    <submittedName>
        <fullName evidence="1">Rubrerythrin family protein</fullName>
    </submittedName>
</protein>
<evidence type="ECO:0000313" key="2">
    <source>
        <dbReference type="Proteomes" id="UP000186058"/>
    </source>
</evidence>
<gene>
    <name evidence="1" type="ORF">A3844_01135</name>
</gene>
<dbReference type="Gene3D" id="1.20.1260.10">
    <property type="match status" value="1"/>
</dbReference>
<keyword evidence="2" id="KW-1185">Reference proteome</keyword>
<dbReference type="RefSeq" id="WP_074103089.1">
    <property type="nucleotide sequence ID" value="NZ_LVWI01000001.1"/>
</dbReference>
<dbReference type="EMBL" id="LVWI01000001">
    <property type="protein sequence ID" value="OKP91757.1"/>
    <property type="molecule type" value="Genomic_DNA"/>
</dbReference>
<name>A0ABX3EU78_9BACL</name>
<organism evidence="1 2">
    <name type="scientific">Paenibacillus helianthi</name>
    <dbReference type="NCBI Taxonomy" id="1349432"/>
    <lineage>
        <taxon>Bacteria</taxon>
        <taxon>Bacillati</taxon>
        <taxon>Bacillota</taxon>
        <taxon>Bacilli</taxon>
        <taxon>Bacillales</taxon>
        <taxon>Paenibacillaceae</taxon>
        <taxon>Paenibacillus</taxon>
    </lineage>
</organism>
<dbReference type="InterPro" id="IPR012347">
    <property type="entry name" value="Ferritin-like"/>
</dbReference>
<evidence type="ECO:0000313" key="1">
    <source>
        <dbReference type="EMBL" id="OKP91757.1"/>
    </source>
</evidence>
<dbReference type="InterPro" id="IPR009078">
    <property type="entry name" value="Ferritin-like_SF"/>
</dbReference>
<dbReference type="CDD" id="cd00657">
    <property type="entry name" value="Ferritin_like"/>
    <property type="match status" value="1"/>
</dbReference>
<accession>A0ABX3EU78</accession>
<sequence>MNYQTYFAPHFQSSNQLLSRNDEMVLQLIQQSIQGERNDELFYDFLIKLAPTREEQEIIAGIRDDERKHRSMFKTLYTQLTGMAPKVSDEGTEPLPASYLEGIEKALIGELKAFEKYRKLYLHINPQYRDWIFEIMTDEIKHASYYNWLYAKNK</sequence>
<dbReference type="Proteomes" id="UP000186058">
    <property type="component" value="Unassembled WGS sequence"/>
</dbReference>
<reference evidence="1 2" key="1">
    <citation type="submission" date="2016-03" db="EMBL/GenBank/DDBJ databases">
        <authorList>
            <person name="Sant'Anna F.H."/>
            <person name="Ambrosini A."/>
            <person name="Souza R."/>
            <person name="Bach E."/>
            <person name="Fernandes G."/>
            <person name="Balsanelli E."/>
            <person name="Baura V.A."/>
            <person name="Souza E.M."/>
            <person name="Passaglia L."/>
        </authorList>
    </citation>
    <scope>NUCLEOTIDE SEQUENCE [LARGE SCALE GENOMIC DNA]</scope>
    <source>
        <strain evidence="1 2">P26E</strain>
    </source>
</reference>
<proteinExistence type="predicted"/>
<dbReference type="SUPFAM" id="SSF47240">
    <property type="entry name" value="Ferritin-like"/>
    <property type="match status" value="1"/>
</dbReference>
<comment type="caution">
    <text evidence="1">The sequence shown here is derived from an EMBL/GenBank/DDBJ whole genome shotgun (WGS) entry which is preliminary data.</text>
</comment>